<feature type="transmembrane region" description="Helical" evidence="1">
    <location>
        <begin position="7"/>
        <end position="28"/>
    </location>
</feature>
<name>A0A3B1BH80_9ZZZZ</name>
<protein>
    <submittedName>
        <fullName evidence="3">Paraquat-inducible protein B</fullName>
    </submittedName>
</protein>
<proteinExistence type="predicted"/>
<evidence type="ECO:0000313" key="3">
    <source>
        <dbReference type="EMBL" id="VAX15462.1"/>
    </source>
</evidence>
<organism evidence="3">
    <name type="scientific">hydrothermal vent metagenome</name>
    <dbReference type="NCBI Taxonomy" id="652676"/>
    <lineage>
        <taxon>unclassified sequences</taxon>
        <taxon>metagenomes</taxon>
        <taxon>ecological metagenomes</taxon>
    </lineage>
</organism>
<dbReference type="InterPro" id="IPR052336">
    <property type="entry name" value="MlaD_Phospholipid_Transporter"/>
</dbReference>
<reference evidence="3" key="1">
    <citation type="submission" date="2018-06" db="EMBL/GenBank/DDBJ databases">
        <authorList>
            <person name="Zhirakovskaya E."/>
        </authorList>
    </citation>
    <scope>NUCLEOTIDE SEQUENCE</scope>
</reference>
<accession>A0A3B1BH80</accession>
<sequence>MIKNANSTVIGSFIVGAVILIVVVFLVFGSGKLFVTTNQFVIYFRSSPQGLSIGAPVKLKGVKVGEVTKITPIYDTKGTFNVEVIIEIMEGVVKRIGDENPQETPQQKVKNLVAKGLKAQLESESMVTGKLYVKMDFFPNEEVILEGHNTDLVEIPSIPNAFELLEKDAKRIFDRLGKIEFEKISDNLNNLLVSSDSLIRDPSLYESFDEMAENLRLSQKFILDLDSSLAPITEGFTEVTASTNETLKEIQKLMIRLESVTANNRYELHQLLKEFRKTSESMRNLTDYLQRDPSSPFYGK</sequence>
<evidence type="ECO:0000256" key="1">
    <source>
        <dbReference type="SAM" id="Phobius"/>
    </source>
</evidence>
<keyword evidence="1" id="KW-0472">Membrane</keyword>
<dbReference type="PANTHER" id="PTHR33371">
    <property type="entry name" value="INTERMEMBRANE PHOSPHOLIPID TRANSPORT SYSTEM BINDING PROTEIN MLAD-RELATED"/>
    <property type="match status" value="1"/>
</dbReference>
<gene>
    <name evidence="3" type="ORF">MNBD_IGNAVI01-432</name>
</gene>
<keyword evidence="1" id="KW-1133">Transmembrane helix</keyword>
<dbReference type="EMBL" id="UOGD01000022">
    <property type="protein sequence ID" value="VAX15462.1"/>
    <property type="molecule type" value="Genomic_DNA"/>
</dbReference>
<dbReference type="InterPro" id="IPR003399">
    <property type="entry name" value="Mce/MlaD"/>
</dbReference>
<dbReference type="Pfam" id="PF02470">
    <property type="entry name" value="MlaD"/>
    <property type="match status" value="1"/>
</dbReference>
<feature type="domain" description="Mce/MlaD" evidence="2">
    <location>
        <begin position="37"/>
        <end position="136"/>
    </location>
</feature>
<evidence type="ECO:0000259" key="2">
    <source>
        <dbReference type="Pfam" id="PF02470"/>
    </source>
</evidence>
<dbReference type="AlphaFoldDB" id="A0A3B1BH80"/>
<dbReference type="PANTHER" id="PTHR33371:SF4">
    <property type="entry name" value="INTERMEMBRANE PHOSPHOLIPID TRANSPORT SYSTEM BINDING PROTEIN MLAD"/>
    <property type="match status" value="1"/>
</dbReference>
<keyword evidence="1" id="KW-0812">Transmembrane</keyword>